<dbReference type="PANTHER" id="PTHR28079">
    <property type="entry name" value="RNA POLYMERASE I-SPECIFIC TRANSCRIPTION INITIATION FACTOR RRN5"/>
    <property type="match status" value="1"/>
</dbReference>
<evidence type="ECO:0008006" key="4">
    <source>
        <dbReference type="Google" id="ProtNLM"/>
    </source>
</evidence>
<keyword evidence="3" id="KW-1185">Reference proteome</keyword>
<dbReference type="InterPro" id="IPR009057">
    <property type="entry name" value="Homeodomain-like_sf"/>
</dbReference>
<accession>A0A5N6KPT9</accession>
<dbReference type="GO" id="GO:0006361">
    <property type="term" value="P:transcription initiation at RNA polymerase I promoter"/>
    <property type="evidence" value="ECO:0007669"/>
    <property type="project" value="TreeGrafter"/>
</dbReference>
<dbReference type="GO" id="GO:0000500">
    <property type="term" value="C:RNA polymerase I upstream activating factor complex"/>
    <property type="evidence" value="ECO:0007669"/>
    <property type="project" value="InterPro"/>
</dbReference>
<feature type="region of interest" description="Disordered" evidence="1">
    <location>
        <begin position="1"/>
        <end position="32"/>
    </location>
</feature>
<dbReference type="PANTHER" id="PTHR28079:SF1">
    <property type="entry name" value="RNA POLYMERASE I-SPECIFIC TRANSCRIPTION INITIATION FACTOR RRN5"/>
    <property type="match status" value="1"/>
</dbReference>
<dbReference type="Gene3D" id="1.10.10.60">
    <property type="entry name" value="Homeodomain-like"/>
    <property type="match status" value="1"/>
</dbReference>
<organism evidence="2 3">
    <name type="scientific">Carpinus fangiana</name>
    <dbReference type="NCBI Taxonomy" id="176857"/>
    <lineage>
        <taxon>Eukaryota</taxon>
        <taxon>Viridiplantae</taxon>
        <taxon>Streptophyta</taxon>
        <taxon>Embryophyta</taxon>
        <taxon>Tracheophyta</taxon>
        <taxon>Spermatophyta</taxon>
        <taxon>Magnoliopsida</taxon>
        <taxon>eudicotyledons</taxon>
        <taxon>Gunneridae</taxon>
        <taxon>Pentapetalae</taxon>
        <taxon>rosids</taxon>
        <taxon>fabids</taxon>
        <taxon>Fagales</taxon>
        <taxon>Betulaceae</taxon>
        <taxon>Carpinus</taxon>
    </lineage>
</organism>
<proteinExistence type="predicted"/>
<feature type="region of interest" description="Disordered" evidence="1">
    <location>
        <begin position="404"/>
        <end position="493"/>
    </location>
</feature>
<dbReference type="OrthoDB" id="2240312at2759"/>
<feature type="compositionally biased region" description="Low complexity" evidence="1">
    <location>
        <begin position="409"/>
        <end position="449"/>
    </location>
</feature>
<dbReference type="GO" id="GO:0000182">
    <property type="term" value="F:rDNA binding"/>
    <property type="evidence" value="ECO:0007669"/>
    <property type="project" value="TreeGrafter"/>
</dbReference>
<dbReference type="EMBL" id="VIBQ01000009">
    <property type="protein sequence ID" value="KAB8337318.1"/>
    <property type="molecule type" value="Genomic_DNA"/>
</dbReference>
<comment type="caution">
    <text evidence="2">The sequence shown here is derived from an EMBL/GenBank/DDBJ whole genome shotgun (WGS) entry which is preliminary data.</text>
</comment>
<protein>
    <recommendedName>
        <fullName evidence="4">SANT domain-containing protein</fullName>
    </recommendedName>
</protein>
<evidence type="ECO:0000313" key="3">
    <source>
        <dbReference type="Proteomes" id="UP000327013"/>
    </source>
</evidence>
<reference evidence="2 3" key="1">
    <citation type="submission" date="2019-06" db="EMBL/GenBank/DDBJ databases">
        <title>A chromosomal-level reference genome of Carpinus fangiana (Coryloideae, Betulaceae).</title>
        <authorList>
            <person name="Yang X."/>
            <person name="Wang Z."/>
            <person name="Zhang L."/>
            <person name="Hao G."/>
            <person name="Liu J."/>
            <person name="Yang Y."/>
        </authorList>
    </citation>
    <scope>NUCLEOTIDE SEQUENCE [LARGE SCALE GENOMIC DNA]</scope>
    <source>
        <strain evidence="2">Cfa_2016G</strain>
        <tissue evidence="2">Leaf</tissue>
    </source>
</reference>
<name>A0A5N6KPT9_9ROSI</name>
<evidence type="ECO:0000313" key="2">
    <source>
        <dbReference type="EMBL" id="KAB8337318.1"/>
    </source>
</evidence>
<dbReference type="GO" id="GO:0001181">
    <property type="term" value="F:RNA polymerase I general transcription initiation factor activity"/>
    <property type="evidence" value="ECO:0007669"/>
    <property type="project" value="TreeGrafter"/>
</dbReference>
<dbReference type="InterPro" id="IPR001005">
    <property type="entry name" value="SANT/Myb"/>
</dbReference>
<sequence length="493" mass="53897">METGSSGDSDSEYEARVSSGTEEDEGNITTADGIADGSIFKKRKRNRVKFDSRTEQSVKRIKAAYSADYLDVFNQTLQGAVAGIHEDDWPFHDPSQIGMTYWSSAEKERFFLALERYGRCNLSAVVQAVRSKSSLQVEEYIQLLARGSVEYETKQRKNALVRTIDIPAAVELTQETCHALEQSADALGLLIKEDDSLKEQNRYGEDWLITEQSCLSATQPLNDLSQLHETASPKDQLDLALTLFDVPQIIQLSSHVFMNSPDQSYSWPALALPATLFNAMARIRAADTLAITKGTRPPNPVVRKDDVLVALDNLALAHDSAAFWRDAPRRLGLSVHETHPGKPYSYNRRDERTNTFSAISKAPALSLDEAEILLSPFAEDPDLGEALSVKQSIEKPLFDLVLEEPSHQTSSPTSTRRLSSPISDSDASRSGTPAAPSGGLRRSSRSASKGRVDYSMHGLGARDPFAFGPLDDGNSSDGAGGKVDGMDVDVDVG</sequence>
<dbReference type="SUPFAM" id="SSF46689">
    <property type="entry name" value="Homeodomain-like"/>
    <property type="match status" value="1"/>
</dbReference>
<gene>
    <name evidence="2" type="ORF">FH972_021619</name>
</gene>
<evidence type="ECO:0000256" key="1">
    <source>
        <dbReference type="SAM" id="MobiDB-lite"/>
    </source>
</evidence>
<dbReference type="Proteomes" id="UP000327013">
    <property type="component" value="Unassembled WGS sequence"/>
</dbReference>
<dbReference type="AlphaFoldDB" id="A0A5N6KPT9"/>
<dbReference type="GO" id="GO:0042790">
    <property type="term" value="P:nucleolar large rRNA transcription by RNA polymerase I"/>
    <property type="evidence" value="ECO:0007669"/>
    <property type="project" value="InterPro"/>
</dbReference>
<dbReference type="CDD" id="cd00167">
    <property type="entry name" value="SANT"/>
    <property type="match status" value="1"/>
</dbReference>
<dbReference type="InterPro" id="IPR039601">
    <property type="entry name" value="Rrn5"/>
</dbReference>